<protein>
    <submittedName>
        <fullName evidence="9">Molybdenum cofactor guanylyltransferase</fullName>
    </submittedName>
</protein>
<dbReference type="InterPro" id="IPR025877">
    <property type="entry name" value="MobA-like_NTP_Trfase"/>
</dbReference>
<accession>A0A4V2J475</accession>
<dbReference type="OrthoDB" id="9788394at2"/>
<dbReference type="Gene3D" id="3.90.550.10">
    <property type="entry name" value="Spore Coat Polysaccharide Biosynthesis Protein SpsA, Chain A"/>
    <property type="match status" value="1"/>
</dbReference>
<dbReference type="SUPFAM" id="SSF53448">
    <property type="entry name" value="Nucleotide-diphospho-sugar transferases"/>
    <property type="match status" value="1"/>
</dbReference>
<keyword evidence="3" id="KW-0479">Metal-binding</keyword>
<comment type="caution">
    <text evidence="9">The sequence shown here is derived from an EMBL/GenBank/DDBJ whole genome shotgun (WGS) entry which is preliminary data.</text>
</comment>
<dbReference type="InterPro" id="IPR029044">
    <property type="entry name" value="Nucleotide-diphossugar_trans"/>
</dbReference>
<name>A0A4V2J475_9BACL</name>
<keyword evidence="2 9" id="KW-0808">Transferase</keyword>
<dbReference type="RefSeq" id="WP_131014212.1">
    <property type="nucleotide sequence ID" value="NZ_SIRE01000010.1"/>
</dbReference>
<dbReference type="PANTHER" id="PTHR19136:SF81">
    <property type="entry name" value="MOLYBDENUM COFACTOR GUANYLYLTRANSFERASE"/>
    <property type="match status" value="1"/>
</dbReference>
<keyword evidence="5" id="KW-0460">Magnesium</keyword>
<gene>
    <name evidence="9" type="ORF">EYB31_15265</name>
</gene>
<sequence>MLSGVLLAGGDNRQMNGAVKALLPFGGETVIQKQIREMQKLCSEIIVVTNEPMMFLPVLDRSIRIITDYLPGKGPLGGMHAAFMLAKHDDLWIAGGNMPFISAKAGRLLWEHRKYFSYDAAVPVIAGQPCPLHAVYHHSCGEVVADMFAKGETRLPDMLQKIAWGGVSESFLNEQQVDSQFAFAIGSKDDYTLALQMAARQERTRDTAGT</sequence>
<feature type="domain" description="MobA-like NTP transferase" evidence="8">
    <location>
        <begin position="4"/>
        <end position="160"/>
    </location>
</feature>
<evidence type="ECO:0000259" key="8">
    <source>
        <dbReference type="Pfam" id="PF12804"/>
    </source>
</evidence>
<evidence type="ECO:0000313" key="10">
    <source>
        <dbReference type="Proteomes" id="UP000293142"/>
    </source>
</evidence>
<dbReference type="GO" id="GO:0006777">
    <property type="term" value="P:Mo-molybdopterin cofactor biosynthetic process"/>
    <property type="evidence" value="ECO:0007669"/>
    <property type="project" value="UniProtKB-KW"/>
</dbReference>
<dbReference type="Proteomes" id="UP000293142">
    <property type="component" value="Unassembled WGS sequence"/>
</dbReference>
<evidence type="ECO:0000256" key="5">
    <source>
        <dbReference type="ARBA" id="ARBA00022842"/>
    </source>
</evidence>
<evidence type="ECO:0000256" key="1">
    <source>
        <dbReference type="ARBA" id="ARBA00022490"/>
    </source>
</evidence>
<dbReference type="GO" id="GO:0016779">
    <property type="term" value="F:nucleotidyltransferase activity"/>
    <property type="evidence" value="ECO:0007669"/>
    <property type="project" value="UniProtKB-KW"/>
</dbReference>
<keyword evidence="6" id="KW-0342">GTP-binding</keyword>
<evidence type="ECO:0000256" key="7">
    <source>
        <dbReference type="ARBA" id="ARBA00023150"/>
    </source>
</evidence>
<evidence type="ECO:0000256" key="4">
    <source>
        <dbReference type="ARBA" id="ARBA00022741"/>
    </source>
</evidence>
<dbReference type="CDD" id="cd02503">
    <property type="entry name" value="MobA"/>
    <property type="match status" value="1"/>
</dbReference>
<organism evidence="9 10">
    <name type="scientific">Paenibacillus thalictri</name>
    <dbReference type="NCBI Taxonomy" id="2527873"/>
    <lineage>
        <taxon>Bacteria</taxon>
        <taxon>Bacillati</taxon>
        <taxon>Bacillota</taxon>
        <taxon>Bacilli</taxon>
        <taxon>Bacillales</taxon>
        <taxon>Paenibacillaceae</taxon>
        <taxon>Paenibacillus</taxon>
    </lineage>
</organism>
<dbReference type="PANTHER" id="PTHR19136">
    <property type="entry name" value="MOLYBDENUM COFACTOR GUANYLYLTRANSFERASE"/>
    <property type="match status" value="1"/>
</dbReference>
<dbReference type="InterPro" id="IPR013482">
    <property type="entry name" value="Molybde_CF_guanTrfase"/>
</dbReference>
<keyword evidence="9" id="KW-0548">Nucleotidyltransferase</keyword>
<keyword evidence="1" id="KW-0963">Cytoplasm</keyword>
<dbReference type="EMBL" id="SIRE01000010">
    <property type="protein sequence ID" value="TBL78228.1"/>
    <property type="molecule type" value="Genomic_DNA"/>
</dbReference>
<keyword evidence="10" id="KW-1185">Reference proteome</keyword>
<evidence type="ECO:0000256" key="3">
    <source>
        <dbReference type="ARBA" id="ARBA00022723"/>
    </source>
</evidence>
<dbReference type="AlphaFoldDB" id="A0A4V2J475"/>
<evidence type="ECO:0000256" key="2">
    <source>
        <dbReference type="ARBA" id="ARBA00022679"/>
    </source>
</evidence>
<dbReference type="GO" id="GO:0005525">
    <property type="term" value="F:GTP binding"/>
    <property type="evidence" value="ECO:0007669"/>
    <property type="project" value="UniProtKB-KW"/>
</dbReference>
<reference evidence="9 10" key="1">
    <citation type="submission" date="2019-02" db="EMBL/GenBank/DDBJ databases">
        <title>Paenibacillus sp. nov., isolated from surface-sterilized tissue of Thalictrum simplex L.</title>
        <authorList>
            <person name="Tuo L."/>
        </authorList>
    </citation>
    <scope>NUCLEOTIDE SEQUENCE [LARGE SCALE GENOMIC DNA]</scope>
    <source>
        <strain evidence="9 10">N2SHLJ1</strain>
    </source>
</reference>
<evidence type="ECO:0000256" key="6">
    <source>
        <dbReference type="ARBA" id="ARBA00023134"/>
    </source>
</evidence>
<dbReference type="Pfam" id="PF12804">
    <property type="entry name" value="NTP_transf_3"/>
    <property type="match status" value="1"/>
</dbReference>
<keyword evidence="4" id="KW-0547">Nucleotide-binding</keyword>
<proteinExistence type="predicted"/>
<dbReference type="GO" id="GO:0046872">
    <property type="term" value="F:metal ion binding"/>
    <property type="evidence" value="ECO:0007669"/>
    <property type="project" value="UniProtKB-KW"/>
</dbReference>
<keyword evidence="7" id="KW-0501">Molybdenum cofactor biosynthesis</keyword>
<evidence type="ECO:0000313" key="9">
    <source>
        <dbReference type="EMBL" id="TBL78228.1"/>
    </source>
</evidence>